<protein>
    <submittedName>
        <fullName evidence="2">Uncharacterized protein</fullName>
    </submittedName>
</protein>
<dbReference type="Proteomes" id="UP000019113">
    <property type="component" value="Unassembled WGS sequence"/>
</dbReference>
<proteinExistence type="predicted"/>
<organism evidence="2 3">
    <name type="scientific">Halomonas huangheensis</name>
    <dbReference type="NCBI Taxonomy" id="1178482"/>
    <lineage>
        <taxon>Bacteria</taxon>
        <taxon>Pseudomonadati</taxon>
        <taxon>Pseudomonadota</taxon>
        <taxon>Gammaproteobacteria</taxon>
        <taxon>Oceanospirillales</taxon>
        <taxon>Halomonadaceae</taxon>
        <taxon>Halomonas</taxon>
    </lineage>
</organism>
<accession>W1N4T5</accession>
<keyword evidence="1" id="KW-0812">Transmembrane</keyword>
<evidence type="ECO:0000313" key="2">
    <source>
        <dbReference type="EMBL" id="ERL50538.1"/>
    </source>
</evidence>
<sequence length="46" mass="4735">MGGSHTVILISLATPVTLVTPVILATLVAHFARCALANENAGYVLD</sequence>
<evidence type="ECO:0000313" key="3">
    <source>
        <dbReference type="Proteomes" id="UP000019113"/>
    </source>
</evidence>
<feature type="transmembrane region" description="Helical" evidence="1">
    <location>
        <begin position="6"/>
        <end position="29"/>
    </location>
</feature>
<dbReference type="AlphaFoldDB" id="W1N4T5"/>
<comment type="caution">
    <text evidence="2">The sequence shown here is derived from an EMBL/GenBank/DDBJ whole genome shotgun (WGS) entry which is preliminary data.</text>
</comment>
<name>W1N4T5_9GAMM</name>
<keyword evidence="3" id="KW-1185">Reference proteome</keyword>
<reference evidence="2 3" key="1">
    <citation type="submission" date="2013-08" db="EMBL/GenBank/DDBJ databases">
        <title>draft genome of Halomonas huanghegensis, strain BJGMM-B45T.</title>
        <authorList>
            <person name="Miao C."/>
            <person name="Wan Y."/>
            <person name="Jin W."/>
        </authorList>
    </citation>
    <scope>NUCLEOTIDE SEQUENCE [LARGE SCALE GENOMIC DNA]</scope>
    <source>
        <strain evidence="2 3">BJGMM-B45</strain>
    </source>
</reference>
<keyword evidence="1" id="KW-1133">Transmembrane helix</keyword>
<gene>
    <name evidence="2" type="ORF">BJB45_05265</name>
</gene>
<dbReference type="EMBL" id="AVBC01000039">
    <property type="protein sequence ID" value="ERL50538.1"/>
    <property type="molecule type" value="Genomic_DNA"/>
</dbReference>
<keyword evidence="1" id="KW-0472">Membrane</keyword>
<evidence type="ECO:0000256" key="1">
    <source>
        <dbReference type="SAM" id="Phobius"/>
    </source>
</evidence>